<keyword evidence="5" id="KW-0539">Nucleus</keyword>
<dbReference type="InterPro" id="IPR036864">
    <property type="entry name" value="Zn2-C6_fun-type_DNA-bd_sf"/>
</dbReference>
<dbReference type="CDD" id="cd00067">
    <property type="entry name" value="GAL4"/>
    <property type="match status" value="1"/>
</dbReference>
<sequence length="370" mass="41004">MDNFPIVFEAPQDGQTRKKRARLVTSCDHCRLKKIKCVQSRNSSKCEACANARIACRYNDRAQYFAERGRIMSSNNSSSTRHRASKRGGSESHISVTILDPFEDRLSTSPPSSVSSGPSSPDICESPLHSSSHSWSPPRNEDHCAGLSASPEQSWHTASYHASAAQLPSKGSYQSNIGLHGTFSDMPSIDQHALILPLFDPQWPDRPHPTLMMQFIQTYFDHYGPSFPCLAYDETIRQFLEQSLSPVIATGIAALAAWYSDLPEVVRRGAADVSAAYCGHAKALVSRDNEHPPSIETIHGLVLVAWAEYKRARMPDFCAHVRKAKFFAEQLGLTDGSLIALATNDYDRHILQSTWGVLRQLVTTVETWSG</sequence>
<keyword evidence="4" id="KW-0804">Transcription</keyword>
<name>A0A2H3JN07_WOLCO</name>
<dbReference type="STRING" id="742152.A0A2H3JN07"/>
<dbReference type="PANTHER" id="PTHR47338">
    <property type="entry name" value="ZN(II)2CYS6 TRANSCRIPTION FACTOR (EUROFUNG)-RELATED"/>
    <property type="match status" value="1"/>
</dbReference>
<dbReference type="CDD" id="cd12148">
    <property type="entry name" value="fungal_TF_MHR"/>
    <property type="match status" value="1"/>
</dbReference>
<accession>A0A2H3JN07</accession>
<feature type="compositionally biased region" description="Low complexity" evidence="6">
    <location>
        <begin position="107"/>
        <end position="138"/>
    </location>
</feature>
<evidence type="ECO:0000256" key="3">
    <source>
        <dbReference type="ARBA" id="ARBA00023015"/>
    </source>
</evidence>
<evidence type="ECO:0000256" key="6">
    <source>
        <dbReference type="SAM" id="MobiDB-lite"/>
    </source>
</evidence>
<dbReference type="GO" id="GO:0000981">
    <property type="term" value="F:DNA-binding transcription factor activity, RNA polymerase II-specific"/>
    <property type="evidence" value="ECO:0007669"/>
    <property type="project" value="InterPro"/>
</dbReference>
<dbReference type="PANTHER" id="PTHR47338:SF5">
    <property type="entry name" value="ZN(II)2CYS6 TRANSCRIPTION FACTOR (EUROFUNG)"/>
    <property type="match status" value="1"/>
</dbReference>
<dbReference type="OrthoDB" id="2428527at2759"/>
<dbReference type="InterPro" id="IPR050815">
    <property type="entry name" value="TF_fung"/>
</dbReference>
<evidence type="ECO:0000313" key="8">
    <source>
        <dbReference type="EMBL" id="PCH43556.1"/>
    </source>
</evidence>
<feature type="region of interest" description="Disordered" evidence="6">
    <location>
        <begin position="73"/>
        <end position="149"/>
    </location>
</feature>
<protein>
    <recommendedName>
        <fullName evidence="7">Zn(2)-C6 fungal-type domain-containing protein</fullName>
    </recommendedName>
</protein>
<organism evidence="8 9">
    <name type="scientific">Wolfiporia cocos (strain MD-104)</name>
    <name type="common">Brown rot fungus</name>
    <dbReference type="NCBI Taxonomy" id="742152"/>
    <lineage>
        <taxon>Eukaryota</taxon>
        <taxon>Fungi</taxon>
        <taxon>Dikarya</taxon>
        <taxon>Basidiomycota</taxon>
        <taxon>Agaricomycotina</taxon>
        <taxon>Agaricomycetes</taxon>
        <taxon>Polyporales</taxon>
        <taxon>Phaeolaceae</taxon>
        <taxon>Wolfiporia</taxon>
    </lineage>
</organism>
<keyword evidence="2" id="KW-0479">Metal-binding</keyword>
<dbReference type="GO" id="GO:0008270">
    <property type="term" value="F:zinc ion binding"/>
    <property type="evidence" value="ECO:0007669"/>
    <property type="project" value="InterPro"/>
</dbReference>
<feature type="domain" description="Zn(2)-C6 fungal-type" evidence="7">
    <location>
        <begin position="26"/>
        <end position="58"/>
    </location>
</feature>
<dbReference type="InterPro" id="IPR001138">
    <property type="entry name" value="Zn2Cys6_DnaBD"/>
</dbReference>
<dbReference type="GO" id="GO:0005634">
    <property type="term" value="C:nucleus"/>
    <property type="evidence" value="ECO:0007669"/>
    <property type="project" value="UniProtKB-SubCell"/>
</dbReference>
<dbReference type="SMART" id="SM00066">
    <property type="entry name" value="GAL4"/>
    <property type="match status" value="1"/>
</dbReference>
<dbReference type="EMBL" id="KB468146">
    <property type="protein sequence ID" value="PCH43556.1"/>
    <property type="molecule type" value="Genomic_DNA"/>
</dbReference>
<evidence type="ECO:0000256" key="5">
    <source>
        <dbReference type="ARBA" id="ARBA00023242"/>
    </source>
</evidence>
<keyword evidence="9" id="KW-1185">Reference proteome</keyword>
<evidence type="ECO:0000259" key="7">
    <source>
        <dbReference type="PROSITE" id="PS50048"/>
    </source>
</evidence>
<dbReference type="SUPFAM" id="SSF57701">
    <property type="entry name" value="Zn2/Cys6 DNA-binding domain"/>
    <property type="match status" value="1"/>
</dbReference>
<reference evidence="8 9" key="1">
    <citation type="journal article" date="2012" name="Science">
        <title>The Paleozoic origin of enzymatic lignin decomposition reconstructed from 31 fungal genomes.</title>
        <authorList>
            <person name="Floudas D."/>
            <person name="Binder M."/>
            <person name="Riley R."/>
            <person name="Barry K."/>
            <person name="Blanchette R.A."/>
            <person name="Henrissat B."/>
            <person name="Martinez A.T."/>
            <person name="Otillar R."/>
            <person name="Spatafora J.W."/>
            <person name="Yadav J.S."/>
            <person name="Aerts A."/>
            <person name="Benoit I."/>
            <person name="Boyd A."/>
            <person name="Carlson A."/>
            <person name="Copeland A."/>
            <person name="Coutinho P.M."/>
            <person name="de Vries R.P."/>
            <person name="Ferreira P."/>
            <person name="Findley K."/>
            <person name="Foster B."/>
            <person name="Gaskell J."/>
            <person name="Glotzer D."/>
            <person name="Gorecki P."/>
            <person name="Heitman J."/>
            <person name="Hesse C."/>
            <person name="Hori C."/>
            <person name="Igarashi K."/>
            <person name="Jurgens J.A."/>
            <person name="Kallen N."/>
            <person name="Kersten P."/>
            <person name="Kohler A."/>
            <person name="Kuees U."/>
            <person name="Kumar T.K.A."/>
            <person name="Kuo A."/>
            <person name="LaButti K."/>
            <person name="Larrondo L.F."/>
            <person name="Lindquist E."/>
            <person name="Ling A."/>
            <person name="Lombard V."/>
            <person name="Lucas S."/>
            <person name="Lundell T."/>
            <person name="Martin R."/>
            <person name="McLaughlin D.J."/>
            <person name="Morgenstern I."/>
            <person name="Morin E."/>
            <person name="Murat C."/>
            <person name="Nagy L.G."/>
            <person name="Nolan M."/>
            <person name="Ohm R.A."/>
            <person name="Patyshakuliyeva A."/>
            <person name="Rokas A."/>
            <person name="Ruiz-Duenas F.J."/>
            <person name="Sabat G."/>
            <person name="Salamov A."/>
            <person name="Samejima M."/>
            <person name="Schmutz J."/>
            <person name="Slot J.C."/>
            <person name="St John F."/>
            <person name="Stenlid J."/>
            <person name="Sun H."/>
            <person name="Sun S."/>
            <person name="Syed K."/>
            <person name="Tsang A."/>
            <person name="Wiebenga A."/>
            <person name="Young D."/>
            <person name="Pisabarro A."/>
            <person name="Eastwood D.C."/>
            <person name="Martin F."/>
            <person name="Cullen D."/>
            <person name="Grigoriev I.V."/>
            <person name="Hibbett D.S."/>
        </authorList>
    </citation>
    <scope>NUCLEOTIDE SEQUENCE [LARGE SCALE GENOMIC DNA]</scope>
    <source>
        <strain evidence="8 9">MD-104</strain>
    </source>
</reference>
<keyword evidence="3" id="KW-0805">Transcription regulation</keyword>
<comment type="subcellular location">
    <subcellularLocation>
        <location evidence="1">Nucleus</location>
    </subcellularLocation>
</comment>
<evidence type="ECO:0000313" key="9">
    <source>
        <dbReference type="Proteomes" id="UP000218811"/>
    </source>
</evidence>
<dbReference type="Pfam" id="PF00172">
    <property type="entry name" value="Zn_clus"/>
    <property type="match status" value="1"/>
</dbReference>
<proteinExistence type="predicted"/>
<dbReference type="AlphaFoldDB" id="A0A2H3JN07"/>
<evidence type="ECO:0000256" key="1">
    <source>
        <dbReference type="ARBA" id="ARBA00004123"/>
    </source>
</evidence>
<evidence type="ECO:0000256" key="4">
    <source>
        <dbReference type="ARBA" id="ARBA00023163"/>
    </source>
</evidence>
<dbReference type="Gene3D" id="4.10.240.10">
    <property type="entry name" value="Zn(2)-C6 fungal-type DNA-binding domain"/>
    <property type="match status" value="1"/>
</dbReference>
<gene>
    <name evidence="8" type="ORF">WOLCODRAFT_138429</name>
</gene>
<dbReference type="PROSITE" id="PS00463">
    <property type="entry name" value="ZN2_CY6_FUNGAL_1"/>
    <property type="match status" value="1"/>
</dbReference>
<dbReference type="PROSITE" id="PS50048">
    <property type="entry name" value="ZN2_CY6_FUNGAL_2"/>
    <property type="match status" value="1"/>
</dbReference>
<dbReference type="Proteomes" id="UP000218811">
    <property type="component" value="Unassembled WGS sequence"/>
</dbReference>
<evidence type="ECO:0000256" key="2">
    <source>
        <dbReference type="ARBA" id="ARBA00022723"/>
    </source>
</evidence>
<dbReference type="OMA" id="TSCDHCR"/>